<evidence type="ECO:0000313" key="1">
    <source>
        <dbReference type="EMBL" id="KKL91230.1"/>
    </source>
</evidence>
<gene>
    <name evidence="1" type="ORF">LCGC14_1896760</name>
</gene>
<accession>A0A0F9IBL5</accession>
<reference evidence="1" key="1">
    <citation type="journal article" date="2015" name="Nature">
        <title>Complex archaea that bridge the gap between prokaryotes and eukaryotes.</title>
        <authorList>
            <person name="Spang A."/>
            <person name="Saw J.H."/>
            <person name="Jorgensen S.L."/>
            <person name="Zaremba-Niedzwiedzka K."/>
            <person name="Martijn J."/>
            <person name="Lind A.E."/>
            <person name="van Eijk R."/>
            <person name="Schleper C."/>
            <person name="Guy L."/>
            <person name="Ettema T.J."/>
        </authorList>
    </citation>
    <scope>NUCLEOTIDE SEQUENCE</scope>
</reference>
<dbReference type="InterPro" id="IPR011101">
    <property type="entry name" value="DUF5131"/>
</dbReference>
<organism evidence="1">
    <name type="scientific">marine sediment metagenome</name>
    <dbReference type="NCBI Taxonomy" id="412755"/>
    <lineage>
        <taxon>unclassified sequences</taxon>
        <taxon>metagenomes</taxon>
        <taxon>ecological metagenomes</taxon>
    </lineage>
</organism>
<dbReference type="Pfam" id="PF07505">
    <property type="entry name" value="DUF5131"/>
    <property type="match status" value="1"/>
</dbReference>
<dbReference type="EMBL" id="LAZR01019787">
    <property type="protein sequence ID" value="KKL91230.1"/>
    <property type="molecule type" value="Genomic_DNA"/>
</dbReference>
<protein>
    <recommendedName>
        <fullName evidence="2">DUF5131 family protein</fullName>
    </recommendedName>
</protein>
<sequence length="119" mass="13964">MPENIDRPMPDNVHLGCSITGKGDLWKWPYIKVQKVKTRFISIEPFLGVLLPSFVEDLIHSDWIIIGRLTGRGHKYDPKREWIETIVSRAKKLGIPLFLKENLKDIWKDKLIQEFPNEK</sequence>
<dbReference type="AlphaFoldDB" id="A0A0F9IBL5"/>
<name>A0A0F9IBL5_9ZZZZ</name>
<evidence type="ECO:0008006" key="2">
    <source>
        <dbReference type="Google" id="ProtNLM"/>
    </source>
</evidence>
<proteinExistence type="predicted"/>
<comment type="caution">
    <text evidence="1">The sequence shown here is derived from an EMBL/GenBank/DDBJ whole genome shotgun (WGS) entry which is preliminary data.</text>
</comment>